<feature type="domain" description="Tubulin-folding cofactor D C-terminal" evidence="4">
    <location>
        <begin position="885"/>
        <end position="1066"/>
    </location>
</feature>
<evidence type="ECO:0000259" key="4">
    <source>
        <dbReference type="Pfam" id="PF12612"/>
    </source>
</evidence>
<dbReference type="GO" id="GO:0007021">
    <property type="term" value="P:tubulin complex assembly"/>
    <property type="evidence" value="ECO:0007669"/>
    <property type="project" value="InterPro"/>
</dbReference>
<dbReference type="Proteomes" id="UP000193560">
    <property type="component" value="Unassembled WGS sequence"/>
</dbReference>
<evidence type="ECO:0000259" key="5">
    <source>
        <dbReference type="Pfam" id="PF25767"/>
    </source>
</evidence>
<feature type="repeat" description="HEAT" evidence="2">
    <location>
        <begin position="338"/>
        <end position="375"/>
    </location>
</feature>
<dbReference type="SUPFAM" id="SSF48371">
    <property type="entry name" value="ARM repeat"/>
    <property type="match status" value="1"/>
</dbReference>
<dbReference type="STRING" id="90262.A0A1X2J2G5"/>
<dbReference type="InterPro" id="IPR016024">
    <property type="entry name" value="ARM-type_fold"/>
</dbReference>
<dbReference type="InterPro" id="IPR022577">
    <property type="entry name" value="TBCD_C"/>
</dbReference>
<dbReference type="InterPro" id="IPR058033">
    <property type="entry name" value="ARM_TBCD_2nd"/>
</dbReference>
<gene>
    <name evidence="6" type="ORF">BCR42DRAFT_486057</name>
</gene>
<reference evidence="6 7" key="1">
    <citation type="submission" date="2016-07" db="EMBL/GenBank/DDBJ databases">
        <title>Pervasive Adenine N6-methylation of Active Genes in Fungi.</title>
        <authorList>
            <consortium name="DOE Joint Genome Institute"/>
            <person name="Mondo S.J."/>
            <person name="Dannebaum R.O."/>
            <person name="Kuo R.C."/>
            <person name="Labutti K."/>
            <person name="Haridas S."/>
            <person name="Kuo A."/>
            <person name="Salamov A."/>
            <person name="Ahrendt S.R."/>
            <person name="Lipzen A."/>
            <person name="Sullivan W."/>
            <person name="Andreopoulos W.B."/>
            <person name="Clum A."/>
            <person name="Lindquist E."/>
            <person name="Daum C."/>
            <person name="Ramamoorthy G.K."/>
            <person name="Gryganskyi A."/>
            <person name="Culley D."/>
            <person name="Magnuson J.K."/>
            <person name="James T.Y."/>
            <person name="O'Malley M.A."/>
            <person name="Stajich J.E."/>
            <person name="Spatafora J.W."/>
            <person name="Visel A."/>
            <person name="Grigoriev I.V."/>
        </authorList>
    </citation>
    <scope>NUCLEOTIDE SEQUENCE [LARGE SCALE GENOMIC DNA]</scope>
    <source>
        <strain evidence="6 7">NRRL 1336</strain>
    </source>
</reference>
<sequence>MEDECIAQTKSHFEHEEQVKILVDNLCTGSINGGENSLTQLTSILDQYQEQSHLLDPYLEDVVTPIMTCLRDKIQQRPIVPEQTHDLFRFLYLLTKTRGYKTIVKFMSHEVTDLESVFEFLSSLDESNLQFWETRYICFIWLSLICMIPFDLKRVDSGAGDPLITKLLALCKHYLKATGKERDGASLLVARLLSRRDLCDDHLVPFVEWSKEKLEKDADVFETAGILSSLCTLYQLSPRKILLPTLDDSILPLLSMPFFAKYDNNSLIRKLRMKLTQRIGLCYLKPKLATWRYQRGSRSLRNNLEHNDEQAMKQNDQQRTTAINDGEDDDVSENLEIIIELLLTGLRDKDTIVRWSAAKGMGRISQRLPQELAEEVIGSLLELFEENTFKKSQSNQLDLTAVSDHTWHGASLAVAELARRGLLLPERLKETIPWILLGLKFDLKRGSHSIGAHVRDASCYVCWSFARAYAPDIMAPFVKEIAQNLVVVAVFDREINVRRASSAAFQENVGRQGIFPMGIDIIQLADYFSLGIRTNSFLQVAVDIANSKKFDDYRYHLIDHLVAVTSKHWDKSMRVLASKSLYKLVPLDPIYFMDCVLPLLVPLSTSKDMIVSHGALLSLGEVSLSLWECRQKDAELHAVWNRNEGLIESIASIVPQIPPKSLVTFGSEHIREATCQLVEYMARASLVSDDNNNTQLIDQWKHVIQTSLERKEENVQAYAVGAFGAISQTYGICRSEVDIYLQKIETTHMMYGRRGYALALGTLDYNMESRYSWLHDVIHKLGLASQIQIDHQANDVEAKRNAVIGLTNILKNLNDITMVHGISLDDHLNILDTLELCLKDYSTDQRGDVGSWVRSASMECLRYYVPVVAKLECGKAIFTLDTNARIVSVLMKQSVERIDRVRGLAGSVLTEIVHSGAIDLPHHDDIKKVFSSDLSFSTPGDLYPAMVDILSYPEYRLELLTGIIASAGGLTESLVRHASSCLIQYVNSLPPTTDPNGGCSREDIVRTMFDIFARYEKQDRVIIPLMDVVGLLYETGTLCQVTNEKLHLKLMVLVKKEAFKSKNVKKLLSTIKVYVGLISLKGTQVKTKALQQMLSYLVHGYPRIRMEAADQLFTFLSVLDEDEINEETMEAEELITGTDWSQAIEDVKPLRDQLYGLLNIAKPVVRAS</sequence>
<comment type="caution">
    <text evidence="6">The sequence shown here is derived from an EMBL/GenBank/DDBJ whole genome shotgun (WGS) entry which is preliminary data.</text>
</comment>
<evidence type="ECO:0000313" key="6">
    <source>
        <dbReference type="EMBL" id="ORZ25985.1"/>
    </source>
</evidence>
<keyword evidence="1" id="KW-0143">Chaperone</keyword>
<dbReference type="Pfam" id="PF12612">
    <property type="entry name" value="TFCD_C"/>
    <property type="match status" value="1"/>
</dbReference>
<dbReference type="Pfam" id="PF23579">
    <property type="entry name" value="ARM_TBCD"/>
    <property type="match status" value="1"/>
</dbReference>
<feature type="domain" description="Tubulin-folding cofactor D ARM repeats" evidence="5">
    <location>
        <begin position="267"/>
        <end position="519"/>
    </location>
</feature>
<protein>
    <submittedName>
        <fullName evidence="6">Tubulin folding cofactor D C terminal-domain-containing protein</fullName>
    </submittedName>
</protein>
<evidence type="ECO:0000256" key="1">
    <source>
        <dbReference type="ARBA" id="ARBA00023186"/>
    </source>
</evidence>
<dbReference type="InterPro" id="IPR033162">
    <property type="entry name" value="TBCD"/>
</dbReference>
<name>A0A1X2J2G5_9FUNG</name>
<dbReference type="PROSITE" id="PS50077">
    <property type="entry name" value="HEAT_REPEAT"/>
    <property type="match status" value="1"/>
</dbReference>
<proteinExistence type="predicted"/>
<evidence type="ECO:0000256" key="3">
    <source>
        <dbReference type="SAM" id="MobiDB-lite"/>
    </source>
</evidence>
<dbReference type="GO" id="GO:0048487">
    <property type="term" value="F:beta-tubulin binding"/>
    <property type="evidence" value="ECO:0007669"/>
    <property type="project" value="InterPro"/>
</dbReference>
<dbReference type="EMBL" id="MCGE01000001">
    <property type="protein sequence ID" value="ORZ25985.1"/>
    <property type="molecule type" value="Genomic_DNA"/>
</dbReference>
<dbReference type="Gene3D" id="1.25.10.10">
    <property type="entry name" value="Leucine-rich Repeat Variant"/>
    <property type="match status" value="1"/>
</dbReference>
<dbReference type="InterPro" id="IPR011989">
    <property type="entry name" value="ARM-like"/>
</dbReference>
<evidence type="ECO:0000313" key="7">
    <source>
        <dbReference type="Proteomes" id="UP000193560"/>
    </source>
</evidence>
<dbReference type="Pfam" id="PF25767">
    <property type="entry name" value="ARM_TBCD_2nd"/>
    <property type="match status" value="1"/>
</dbReference>
<keyword evidence="7" id="KW-1185">Reference proteome</keyword>
<dbReference type="GO" id="GO:0007023">
    <property type="term" value="P:post-chaperonin tubulin folding pathway"/>
    <property type="evidence" value="ECO:0007669"/>
    <property type="project" value="InterPro"/>
</dbReference>
<evidence type="ECO:0000256" key="2">
    <source>
        <dbReference type="PROSITE-ProRule" id="PRU00103"/>
    </source>
</evidence>
<accession>A0A1X2J2G5</accession>
<dbReference type="PANTHER" id="PTHR12658:SF0">
    <property type="entry name" value="TUBULIN-SPECIFIC CHAPERONE D"/>
    <property type="match status" value="1"/>
</dbReference>
<organism evidence="6 7">
    <name type="scientific">Absidia repens</name>
    <dbReference type="NCBI Taxonomy" id="90262"/>
    <lineage>
        <taxon>Eukaryota</taxon>
        <taxon>Fungi</taxon>
        <taxon>Fungi incertae sedis</taxon>
        <taxon>Mucoromycota</taxon>
        <taxon>Mucoromycotina</taxon>
        <taxon>Mucoromycetes</taxon>
        <taxon>Mucorales</taxon>
        <taxon>Cunninghamellaceae</taxon>
        <taxon>Absidia</taxon>
    </lineage>
</organism>
<dbReference type="AlphaFoldDB" id="A0A1X2J2G5"/>
<dbReference type="PANTHER" id="PTHR12658">
    <property type="entry name" value="BETA-TUBULIN COFACTOR D"/>
    <property type="match status" value="1"/>
</dbReference>
<dbReference type="OrthoDB" id="10253476at2759"/>
<feature type="compositionally biased region" description="Polar residues" evidence="3">
    <location>
        <begin position="312"/>
        <end position="323"/>
    </location>
</feature>
<dbReference type="GO" id="GO:0005096">
    <property type="term" value="F:GTPase activator activity"/>
    <property type="evidence" value="ECO:0007669"/>
    <property type="project" value="InterPro"/>
</dbReference>
<dbReference type="InterPro" id="IPR021133">
    <property type="entry name" value="HEAT_type_2"/>
</dbReference>
<dbReference type="GO" id="GO:0000226">
    <property type="term" value="P:microtubule cytoskeleton organization"/>
    <property type="evidence" value="ECO:0007669"/>
    <property type="project" value="TreeGrafter"/>
</dbReference>
<feature type="region of interest" description="Disordered" evidence="3">
    <location>
        <begin position="306"/>
        <end position="328"/>
    </location>
</feature>